<dbReference type="RefSeq" id="XP_023650760.1">
    <property type="nucleotide sequence ID" value="XM_023794992.2"/>
</dbReference>
<dbReference type="SMART" id="SM00326">
    <property type="entry name" value="SH3"/>
    <property type="match status" value="1"/>
</dbReference>
<dbReference type="AlphaFoldDB" id="A0A3B3Q4J8"/>
<dbReference type="SMART" id="SM00325">
    <property type="entry name" value="RhoGEF"/>
    <property type="match status" value="1"/>
</dbReference>
<evidence type="ECO:0000256" key="3">
    <source>
        <dbReference type="SAM" id="MobiDB-lite"/>
    </source>
</evidence>
<reference evidence="6" key="2">
    <citation type="submission" date="2025-09" db="UniProtKB">
        <authorList>
            <consortium name="Ensembl"/>
        </authorList>
    </citation>
    <scope>IDENTIFICATION</scope>
</reference>
<dbReference type="InterPro" id="IPR051492">
    <property type="entry name" value="Dynamin-Rho_GEF"/>
</dbReference>
<dbReference type="GO" id="GO:0005085">
    <property type="term" value="F:guanyl-nucleotide exchange factor activity"/>
    <property type="evidence" value="ECO:0007669"/>
    <property type="project" value="InterPro"/>
</dbReference>
<dbReference type="PROSITE" id="PS50002">
    <property type="entry name" value="SH3"/>
    <property type="match status" value="1"/>
</dbReference>
<dbReference type="InterPro" id="IPR000219">
    <property type="entry name" value="DH_dom"/>
</dbReference>
<feature type="region of interest" description="Disordered" evidence="3">
    <location>
        <begin position="1"/>
        <end position="43"/>
    </location>
</feature>
<dbReference type="Gene3D" id="1.20.1270.60">
    <property type="entry name" value="Arfaptin homology (AH) domain/BAR domain"/>
    <property type="match status" value="1"/>
</dbReference>
<reference evidence="6" key="1">
    <citation type="submission" date="2025-08" db="UniProtKB">
        <authorList>
            <consortium name="Ensembl"/>
        </authorList>
    </citation>
    <scope>IDENTIFICATION</scope>
</reference>
<accession>A0A3B3Q4J8</accession>
<dbReference type="SUPFAM" id="SSF48065">
    <property type="entry name" value="DBL homology domain (DH-domain)"/>
    <property type="match status" value="1"/>
</dbReference>
<organism evidence="6 7">
    <name type="scientific">Paramormyrops kingsleyae</name>
    <dbReference type="NCBI Taxonomy" id="1676925"/>
    <lineage>
        <taxon>Eukaryota</taxon>
        <taxon>Metazoa</taxon>
        <taxon>Chordata</taxon>
        <taxon>Craniata</taxon>
        <taxon>Vertebrata</taxon>
        <taxon>Euteleostomi</taxon>
        <taxon>Actinopterygii</taxon>
        <taxon>Neopterygii</taxon>
        <taxon>Teleostei</taxon>
        <taxon>Osteoglossocephala</taxon>
        <taxon>Osteoglossomorpha</taxon>
        <taxon>Osteoglossiformes</taxon>
        <taxon>Mormyridae</taxon>
        <taxon>Paramormyrops</taxon>
    </lineage>
</organism>
<sequence>MDPDSRTAASPAELREEVMGGAAEGDVTEKVEEEKEEAAEGEVEAQAKAEQEALTAQRQLLTVKELIQTERSYLRSLELCTGTIRRNLHLIQPPLDNLDSMFLHIDGVIDMSRCLLSLLEQTEVSDPDFLRVLCEAFLSLRSDMEKAYKEYLANYNIITSLENSYKQKEALWPEIVMVIKSSAPEVNASSLTFFLVMPVQRIARYPLLLQTIQKHTDPTHPAYPALEHAFHIAVEMNCNINEYKRFREVADKYKKTETLTIIDKMNRLTGHSIAKKTARLSQYIKVEAGIVPKLKDEEFDVLQGFFCVLERGVVNLHENVIAFLTCMQLYLQCRPEEHDLDIVGDKAAVCYKEISTALREWIYPTFEHRVQTLVCKPLCSLRELLQGPRNLIRKRMDKLLDFEALGEKSNLSYEEQEVATAYRTINALLLAELPSFNATALQLLWGALGTFSCLHRDLAADVEQLFASYTNELPHSQLKPSAFWEWAEGCICEQAERLDGLIQSIQDDLKGPIVQPLSPTSQRRLKILTDKFGPSKIYQLTGHVTGGRELDLTLQRGELVALMTEMDTRGDRRRWLVDAGGPRGYVPSAMLVHYHQVSKDSPLSPHIATVISRTEGRRHSYTPLAQPARTVTTPYFQVVAGYDFTARSRHEVTLQAGEPVRLLESHDKRGNPEWSLVEVRGQRGYVPSSYLTMVPSSALQPSPPYC</sequence>
<dbReference type="Proteomes" id="UP000261540">
    <property type="component" value="Unplaced"/>
</dbReference>
<proteinExistence type="predicted"/>
<dbReference type="Pfam" id="PF14604">
    <property type="entry name" value="SH3_9"/>
    <property type="match status" value="1"/>
</dbReference>
<dbReference type="Pfam" id="PF00621">
    <property type="entry name" value="RhoGEF"/>
    <property type="match status" value="1"/>
</dbReference>
<dbReference type="OrthoDB" id="6244550at2759"/>
<dbReference type="GO" id="GO:0005737">
    <property type="term" value="C:cytoplasm"/>
    <property type="evidence" value="ECO:0007669"/>
    <property type="project" value="TreeGrafter"/>
</dbReference>
<evidence type="ECO:0000259" key="5">
    <source>
        <dbReference type="PROSITE" id="PS50010"/>
    </source>
</evidence>
<dbReference type="PROSITE" id="PS50010">
    <property type="entry name" value="DH_2"/>
    <property type="match status" value="1"/>
</dbReference>
<dbReference type="FunFam" id="2.30.30.40:FF:000177">
    <property type="entry name" value="Rho guanine nucleotide exchange factor (GEF) 37"/>
    <property type="match status" value="1"/>
</dbReference>
<dbReference type="PANTHER" id="PTHR22834:SF9">
    <property type="entry name" value="RHO GUANINE NUCLEOTIDE EXCHANGE FACTOR 37"/>
    <property type="match status" value="1"/>
</dbReference>
<dbReference type="GeneID" id="111835071"/>
<dbReference type="Ensembl" id="ENSPKIT00000025453.1">
    <property type="protein sequence ID" value="ENSPKIP00000001532.1"/>
    <property type="gene ID" value="ENSPKIG00000019789.1"/>
</dbReference>
<feature type="domain" description="DH" evidence="5">
    <location>
        <begin position="58"/>
        <end position="243"/>
    </location>
</feature>
<dbReference type="RefSeq" id="XP_023650761.1">
    <property type="nucleotide sequence ID" value="XM_023794993.2"/>
</dbReference>
<dbReference type="SUPFAM" id="SSF103657">
    <property type="entry name" value="BAR/IMD domain-like"/>
    <property type="match status" value="1"/>
</dbReference>
<protein>
    <submittedName>
        <fullName evidence="6">Rho guanine nucleotide exchange factor 37</fullName>
    </submittedName>
</protein>
<dbReference type="FunFam" id="1.20.900.10:FF:000063">
    <property type="entry name" value="Rho guanine nucleotide exchange factor (GEF) 37"/>
    <property type="match status" value="1"/>
</dbReference>
<dbReference type="CDD" id="cd11941">
    <property type="entry name" value="SH3_ARHGEF37_C2"/>
    <property type="match status" value="1"/>
</dbReference>
<dbReference type="Gene3D" id="1.20.900.10">
    <property type="entry name" value="Dbl homology (DH) domain"/>
    <property type="match status" value="1"/>
</dbReference>
<dbReference type="InterPro" id="IPR027267">
    <property type="entry name" value="AH/BAR_dom_sf"/>
</dbReference>
<dbReference type="PANTHER" id="PTHR22834">
    <property type="entry name" value="NUCLEAR FUSION PROTEIN FUS2"/>
    <property type="match status" value="1"/>
</dbReference>
<feature type="domain" description="SH3" evidence="4">
    <location>
        <begin position="633"/>
        <end position="696"/>
    </location>
</feature>
<dbReference type="GeneTree" id="ENSGT00950000183088"/>
<dbReference type="InterPro" id="IPR036028">
    <property type="entry name" value="SH3-like_dom_sf"/>
</dbReference>
<feature type="compositionally biased region" description="Acidic residues" evidence="3">
    <location>
        <begin position="34"/>
        <end position="43"/>
    </location>
</feature>
<evidence type="ECO:0000259" key="4">
    <source>
        <dbReference type="PROSITE" id="PS50002"/>
    </source>
</evidence>
<dbReference type="FunFam" id="2.30.30.40:FF:000174">
    <property type="entry name" value="rho guanine nucleotide exchange factor 37"/>
    <property type="match status" value="1"/>
</dbReference>
<dbReference type="STRING" id="1676925.ENSPKIP00000001532"/>
<evidence type="ECO:0000313" key="7">
    <source>
        <dbReference type="Proteomes" id="UP000261540"/>
    </source>
</evidence>
<evidence type="ECO:0000313" key="6">
    <source>
        <dbReference type="Ensembl" id="ENSPKIP00000001532.1"/>
    </source>
</evidence>
<name>A0A3B3Q4J8_9TELE</name>
<keyword evidence="7" id="KW-1185">Reference proteome</keyword>
<dbReference type="CDD" id="cd00160">
    <property type="entry name" value="RhoGEF"/>
    <property type="match status" value="1"/>
</dbReference>
<evidence type="ECO:0000256" key="2">
    <source>
        <dbReference type="PROSITE-ProRule" id="PRU00192"/>
    </source>
</evidence>
<dbReference type="RefSeq" id="XP_023650762.1">
    <property type="nucleotide sequence ID" value="XM_023794994.2"/>
</dbReference>
<dbReference type="InterPro" id="IPR035636">
    <property type="entry name" value="ARHGEF37_SH3_2"/>
</dbReference>
<dbReference type="SUPFAM" id="SSF50044">
    <property type="entry name" value="SH3-domain"/>
    <property type="match status" value="2"/>
</dbReference>
<dbReference type="Gene3D" id="2.30.30.40">
    <property type="entry name" value="SH3 Domains"/>
    <property type="match status" value="2"/>
</dbReference>
<evidence type="ECO:0000256" key="1">
    <source>
        <dbReference type="ARBA" id="ARBA00022443"/>
    </source>
</evidence>
<dbReference type="InterPro" id="IPR001452">
    <property type="entry name" value="SH3_domain"/>
</dbReference>
<keyword evidence="1 2" id="KW-0728">SH3 domain</keyword>
<dbReference type="InterPro" id="IPR035899">
    <property type="entry name" value="DBL_dom_sf"/>
</dbReference>